<name>A0ABR6B577_9BACI</name>
<reference evidence="1 2" key="1">
    <citation type="submission" date="2020-08" db="EMBL/GenBank/DDBJ databases">
        <title>Functional genomics of gut bacteria from endangered species of beetles.</title>
        <authorList>
            <person name="Carlos-Shanley C."/>
        </authorList>
    </citation>
    <scope>NUCLEOTIDE SEQUENCE [LARGE SCALE GENOMIC DNA]</scope>
    <source>
        <strain evidence="1 2">S00152</strain>
    </source>
</reference>
<comment type="caution">
    <text evidence="1">The sequence shown here is derived from an EMBL/GenBank/DDBJ whole genome shotgun (WGS) entry which is preliminary data.</text>
</comment>
<sequence length="714" mass="80917">MNGEIAFCLDHAKISPPTGTSYGGGNAYKNEQVRAILYYGYGGVENEVGNNDTGLVATTIALDSVMNNNHSSGRERIPGYKKLMEHAKKKDVPSTSIKFSKTKVQSYLEGNVQKTEKITFNADKKNSITLNIPKEVTLHYEGKKFSNKKVKITGGGSFHFTAPLDYGKDIKYEKLKPSLGKYQSILFTASSSKYQRLGSGLLTDPEPNINLSVGFEVRQKKINVQHIDKYSGEVLEKESYTRNIGSTYSFAPKKSISKGKEKFIPVNTNKKTGTLGKDVTIKFYYNLERSINVNYFDDRTGEKIKESKNYKKVRGEKYSEKHPSIKSGEYKYRYVRTDGDKESGIVGSKNIIINYYYDKPLAKLGFEKLQIYTVQWEKGLPVKVYLSKELNYKSSLKDMTDKKITVAVYRGTTKVTSKTYTAKELPKKINMTIPAKYLKVNDKALYTVKFTEFDKSDYKIYAAASTLSTDGYAASEKTIKATSEKQKELSYKGVVMTEKTPSTGKVYYEKLNFPLAKIEKKKTGYGFERKVNLHYENEIGGKVAPAFDFEVPTSLVDSYLTYKKSGDRSLITMEQTKALNKKQGETSVYDLVYELPHINVERHTGNLFSDDQVESKDKRIAYELVDGGRKFYSPIWAELGKYDTKIKSKPMGVNLVKTEVTEQLELYASMYAHMDSKTIDQDEVLLKPVYADNPFPNGLPEGWAKKDLDWIMSR</sequence>
<evidence type="ECO:0000313" key="1">
    <source>
        <dbReference type="EMBL" id="MBA8919296.1"/>
    </source>
</evidence>
<accession>A0ABR6B577</accession>
<organism evidence="1 2">
    <name type="scientific">Bacillus aerius</name>
    <dbReference type="NCBI Taxonomy" id="293388"/>
    <lineage>
        <taxon>Bacteria</taxon>
        <taxon>Bacillati</taxon>
        <taxon>Bacillota</taxon>
        <taxon>Bacilli</taxon>
        <taxon>Bacillales</taxon>
        <taxon>Bacillaceae</taxon>
        <taxon>Bacillus</taxon>
    </lineage>
</organism>
<dbReference type="Proteomes" id="UP000517315">
    <property type="component" value="Unassembled WGS sequence"/>
</dbReference>
<proteinExistence type="predicted"/>
<gene>
    <name evidence="1" type="ORF">HNP39_003052</name>
</gene>
<evidence type="ECO:0000313" key="2">
    <source>
        <dbReference type="Proteomes" id="UP000517315"/>
    </source>
</evidence>
<dbReference type="EMBL" id="JACJIG010000004">
    <property type="protein sequence ID" value="MBA8919296.1"/>
    <property type="molecule type" value="Genomic_DNA"/>
</dbReference>
<keyword evidence="2" id="KW-1185">Reference proteome</keyword>
<dbReference type="Gene3D" id="3.10.20.320">
    <property type="entry name" value="Putative peptidoglycan bound protein (lpxtg motif)"/>
    <property type="match status" value="1"/>
</dbReference>
<protein>
    <submittedName>
        <fullName evidence="1">Uncharacterized protein</fullName>
    </submittedName>
</protein>